<feature type="transmembrane region" description="Helical" evidence="6">
    <location>
        <begin position="389"/>
        <end position="411"/>
    </location>
</feature>
<keyword evidence="3 6" id="KW-0812">Transmembrane</keyword>
<comment type="subcellular location">
    <subcellularLocation>
        <location evidence="1">Cell membrane</location>
        <topology evidence="1">Multi-pass membrane protein</topology>
    </subcellularLocation>
</comment>
<feature type="transmembrane region" description="Helical" evidence="6">
    <location>
        <begin position="734"/>
        <end position="753"/>
    </location>
</feature>
<evidence type="ECO:0000256" key="3">
    <source>
        <dbReference type="ARBA" id="ARBA00022692"/>
    </source>
</evidence>
<evidence type="ECO:0000259" key="7">
    <source>
        <dbReference type="Pfam" id="PF02687"/>
    </source>
</evidence>
<feature type="domain" description="MacB-like periplasmic core" evidence="8">
    <location>
        <begin position="528"/>
        <end position="641"/>
    </location>
</feature>
<evidence type="ECO:0000259" key="8">
    <source>
        <dbReference type="Pfam" id="PF12704"/>
    </source>
</evidence>
<dbReference type="AlphaFoldDB" id="A0A2S9WRZ2"/>
<feature type="domain" description="MacB-like periplasmic core" evidence="8">
    <location>
        <begin position="20"/>
        <end position="237"/>
    </location>
</feature>
<keyword evidence="5 6" id="KW-0472">Membrane</keyword>
<dbReference type="PANTHER" id="PTHR30572:SF18">
    <property type="entry name" value="ABC-TYPE MACROLIDE FAMILY EXPORT SYSTEM PERMEASE COMPONENT 2"/>
    <property type="match status" value="1"/>
</dbReference>
<feature type="domain" description="ABC3 transporter permease C-terminal" evidence="7">
    <location>
        <begin position="687"/>
        <end position="786"/>
    </location>
</feature>
<keyword evidence="10" id="KW-1185">Reference proteome</keyword>
<evidence type="ECO:0000313" key="10">
    <source>
        <dbReference type="Proteomes" id="UP000239532"/>
    </source>
</evidence>
<feature type="transmembrane region" description="Helical" evidence="6">
    <location>
        <begin position="768"/>
        <end position="788"/>
    </location>
</feature>
<evidence type="ECO:0000313" key="9">
    <source>
        <dbReference type="EMBL" id="PRP66250.1"/>
    </source>
</evidence>
<comment type="caution">
    <text evidence="9">The sequence shown here is derived from an EMBL/GenBank/DDBJ whole genome shotgun (WGS) entry which is preliminary data.</text>
</comment>
<evidence type="ECO:0000256" key="4">
    <source>
        <dbReference type="ARBA" id="ARBA00022989"/>
    </source>
</evidence>
<dbReference type="RefSeq" id="WP_105982088.1">
    <property type="nucleotide sequence ID" value="NZ_MQUC01000003.1"/>
</dbReference>
<organism evidence="9 10">
    <name type="scientific">Nonlabens agnitus</name>
    <dbReference type="NCBI Taxonomy" id="870484"/>
    <lineage>
        <taxon>Bacteria</taxon>
        <taxon>Pseudomonadati</taxon>
        <taxon>Bacteroidota</taxon>
        <taxon>Flavobacteriia</taxon>
        <taxon>Flavobacteriales</taxon>
        <taxon>Flavobacteriaceae</taxon>
        <taxon>Nonlabens</taxon>
    </lineage>
</organism>
<evidence type="ECO:0000256" key="2">
    <source>
        <dbReference type="ARBA" id="ARBA00022475"/>
    </source>
</evidence>
<sequence>MFKNYIKIALRNLWKERTFTALNILGLTAAFAVAFILITFTIFELSHDQFHENGDSIYQVYTNEQTPQGTVSGVANPVPFAHALKEEVPGIAHITRFQSGSPSIIIDDKSFTASASWVDPSFFNIFTFPVVAGNANKLLTDKNDAVITEYAAKRFFGEENPIGKSFILQQEGEQVPVTVTAILKDFPDTSSLGFDVIFNFTNLPAGIYADNVDRWDNHNHEVYVQLKDGIDPKTFESSTSAFSALHYANDIANSKRDGAQADPNGNYRQIKLLPLTDINFTSISNGMIKVSKNLQYLILCIALLIIFIASVNFINMSIGKGTKRLKEIGMRKTLGANGRQLFFQFWGESMLVFISSIILAYGIALILLPSFQNLFRTKATFNVLTDPSVLLFMVLGFVIITLLAGGYPALLMSRLETLQALKGKVLNTGKNYLRDSLMVVQFSIAILLISGTLVLWNQLEFLRSKDLGFNKEQVISIPLKSSKDPEQLIKLLRDDLSSKPGIISITAADNILGMAKDNTRSRSVVGFEYEGREIKTDMLSVDYDYPETLDIPLVAGRTHNRNYTADSLSIVVNESMAAQFNVENPLDVVVDLDFAKFNVIGVIKDYNFQNLNNSIEPLTLFMYNGAIMRYAYVKVAPGDLQSSFETVKQSWETIEPDREFIGSFLDENIDRTLQKERYMTTMISSGSILAIVLSCIGLFAISLLVVAQRKKEIGIRKVIGASVSTITVLLTKDFLKLVGIAFLIAAPLAYYFAGQWLQNYIYRMELNIWIFAVAGIIALVIAVATISVRTIAAALANPVDSLKTE</sequence>
<dbReference type="Pfam" id="PF02687">
    <property type="entry name" value="FtsX"/>
    <property type="match status" value="2"/>
</dbReference>
<accession>A0A2S9WRZ2</accession>
<evidence type="ECO:0000256" key="5">
    <source>
        <dbReference type="ARBA" id="ARBA00023136"/>
    </source>
</evidence>
<feature type="domain" description="ABC3 transporter permease C-terminal" evidence="7">
    <location>
        <begin position="300"/>
        <end position="416"/>
    </location>
</feature>
<dbReference type="GO" id="GO:0005886">
    <property type="term" value="C:plasma membrane"/>
    <property type="evidence" value="ECO:0007669"/>
    <property type="project" value="UniProtKB-SubCell"/>
</dbReference>
<keyword evidence="4 6" id="KW-1133">Transmembrane helix</keyword>
<feature type="transmembrane region" description="Helical" evidence="6">
    <location>
        <begin position="432"/>
        <end position="456"/>
    </location>
</feature>
<feature type="transmembrane region" description="Helical" evidence="6">
    <location>
        <begin position="294"/>
        <end position="314"/>
    </location>
</feature>
<dbReference type="InterPro" id="IPR050250">
    <property type="entry name" value="Macrolide_Exporter_MacB"/>
</dbReference>
<dbReference type="EMBL" id="MQUC01000003">
    <property type="protein sequence ID" value="PRP66250.1"/>
    <property type="molecule type" value="Genomic_DNA"/>
</dbReference>
<dbReference type="InterPro" id="IPR025857">
    <property type="entry name" value="MacB_PCD"/>
</dbReference>
<reference evidence="9 10" key="1">
    <citation type="submission" date="2016-11" db="EMBL/GenBank/DDBJ databases">
        <title>Trade-off between light-utilization and light-protection in marine flavobacteria.</title>
        <authorList>
            <person name="Kumagai Y."/>
        </authorList>
    </citation>
    <scope>NUCLEOTIDE SEQUENCE [LARGE SCALE GENOMIC DNA]</scope>
    <source>
        <strain evidence="9 10">JCM 17109</strain>
    </source>
</reference>
<name>A0A2S9WRZ2_9FLAO</name>
<dbReference type="OrthoDB" id="8740261at2"/>
<dbReference type="GO" id="GO:0022857">
    <property type="term" value="F:transmembrane transporter activity"/>
    <property type="evidence" value="ECO:0007669"/>
    <property type="project" value="TreeGrafter"/>
</dbReference>
<dbReference type="Pfam" id="PF12704">
    <property type="entry name" value="MacB_PCD"/>
    <property type="match status" value="2"/>
</dbReference>
<feature type="transmembrane region" description="Helical" evidence="6">
    <location>
        <begin position="687"/>
        <end position="707"/>
    </location>
</feature>
<feature type="transmembrane region" description="Helical" evidence="6">
    <location>
        <begin position="349"/>
        <end position="369"/>
    </location>
</feature>
<dbReference type="PANTHER" id="PTHR30572">
    <property type="entry name" value="MEMBRANE COMPONENT OF TRANSPORTER-RELATED"/>
    <property type="match status" value="1"/>
</dbReference>
<keyword evidence="2" id="KW-1003">Cell membrane</keyword>
<gene>
    <name evidence="9" type="ORF">BST86_03655</name>
</gene>
<protein>
    <submittedName>
        <fullName evidence="9">ABC transporter permease</fullName>
    </submittedName>
</protein>
<feature type="transmembrane region" description="Helical" evidence="6">
    <location>
        <begin position="21"/>
        <end position="43"/>
    </location>
</feature>
<evidence type="ECO:0000256" key="1">
    <source>
        <dbReference type="ARBA" id="ARBA00004651"/>
    </source>
</evidence>
<proteinExistence type="predicted"/>
<evidence type="ECO:0000256" key="6">
    <source>
        <dbReference type="SAM" id="Phobius"/>
    </source>
</evidence>
<dbReference type="Proteomes" id="UP000239532">
    <property type="component" value="Unassembled WGS sequence"/>
</dbReference>
<dbReference type="InterPro" id="IPR003838">
    <property type="entry name" value="ABC3_permease_C"/>
</dbReference>